<evidence type="ECO:0000256" key="7">
    <source>
        <dbReference type="ARBA" id="ARBA00044944"/>
    </source>
</evidence>
<comment type="similarity">
    <text evidence="7">Belongs to the UQCC6 family.</text>
</comment>
<dbReference type="PANTHER" id="PTHR28492:SF1">
    <property type="entry name" value="UBIQUINOL-CYTOCHROME-C REDUCTASE COMPLEX ASSEMBLY FACTOR 6"/>
    <property type="match status" value="1"/>
</dbReference>
<reference evidence="8" key="1">
    <citation type="submission" date="2022-11" db="EMBL/GenBank/DDBJ databases">
        <title>Centuries of genome instability and evolution in soft-shell clam transmissible cancer (bioRxiv).</title>
        <authorList>
            <person name="Hart S.F.M."/>
            <person name="Yonemitsu M.A."/>
            <person name="Giersch R.M."/>
            <person name="Beal B.F."/>
            <person name="Arriagada G."/>
            <person name="Davis B.W."/>
            <person name="Ostrander E.A."/>
            <person name="Goff S.P."/>
            <person name="Metzger M.J."/>
        </authorList>
    </citation>
    <scope>NUCLEOTIDE SEQUENCE</scope>
    <source>
        <strain evidence="8">MELC-2E11</strain>
        <tissue evidence="8">Siphon/mantle</tissue>
    </source>
</reference>
<dbReference type="InterPro" id="IPR027858">
    <property type="entry name" value="BRAWNIN"/>
</dbReference>
<keyword evidence="5" id="KW-0496">Mitochondrion</keyword>
<dbReference type="PANTHER" id="PTHR28492">
    <property type="entry name" value="HYPOTHETICAL PROTEIN LOC691921"/>
    <property type="match status" value="1"/>
</dbReference>
<evidence type="ECO:0000256" key="3">
    <source>
        <dbReference type="ARBA" id="ARBA00022792"/>
    </source>
</evidence>
<name>A0ABY7FW72_MYAAR</name>
<keyword evidence="6" id="KW-0472">Membrane</keyword>
<sequence>MDAQPRVREMPAGVTWGRYLTTLSISLLTMLSGAQCVHLYYRPLEDFDELIEARKKELREQMRQSESIDKEDLGS</sequence>
<dbReference type="EMBL" id="CP111025">
    <property type="protein sequence ID" value="WAR25529.1"/>
    <property type="molecule type" value="Genomic_DNA"/>
</dbReference>
<evidence type="ECO:0000313" key="9">
    <source>
        <dbReference type="Proteomes" id="UP001164746"/>
    </source>
</evidence>
<gene>
    <name evidence="8" type="ORF">MAR_011233</name>
</gene>
<evidence type="ECO:0000256" key="1">
    <source>
        <dbReference type="ARBA" id="ARBA00004434"/>
    </source>
</evidence>
<keyword evidence="2" id="KW-0812">Transmembrane</keyword>
<accession>A0ABY7FW72</accession>
<dbReference type="Proteomes" id="UP001164746">
    <property type="component" value="Chromosome 14"/>
</dbReference>
<keyword evidence="9" id="KW-1185">Reference proteome</keyword>
<keyword evidence="3" id="KW-0999">Mitochondrion inner membrane</keyword>
<evidence type="ECO:0000256" key="5">
    <source>
        <dbReference type="ARBA" id="ARBA00023128"/>
    </source>
</evidence>
<organism evidence="8 9">
    <name type="scientific">Mya arenaria</name>
    <name type="common">Soft-shell clam</name>
    <dbReference type="NCBI Taxonomy" id="6604"/>
    <lineage>
        <taxon>Eukaryota</taxon>
        <taxon>Metazoa</taxon>
        <taxon>Spiralia</taxon>
        <taxon>Lophotrochozoa</taxon>
        <taxon>Mollusca</taxon>
        <taxon>Bivalvia</taxon>
        <taxon>Autobranchia</taxon>
        <taxon>Heteroconchia</taxon>
        <taxon>Euheterodonta</taxon>
        <taxon>Imparidentia</taxon>
        <taxon>Neoheterodontei</taxon>
        <taxon>Myida</taxon>
        <taxon>Myoidea</taxon>
        <taxon>Myidae</taxon>
        <taxon>Mya</taxon>
    </lineage>
</organism>
<evidence type="ECO:0000313" key="8">
    <source>
        <dbReference type="EMBL" id="WAR25529.1"/>
    </source>
</evidence>
<evidence type="ECO:0000256" key="2">
    <source>
        <dbReference type="ARBA" id="ARBA00022692"/>
    </source>
</evidence>
<protein>
    <submittedName>
        <fullName evidence="8">BWNIN-like protein</fullName>
    </submittedName>
</protein>
<keyword evidence="4" id="KW-1133">Transmembrane helix</keyword>
<evidence type="ECO:0000256" key="4">
    <source>
        <dbReference type="ARBA" id="ARBA00022989"/>
    </source>
</evidence>
<evidence type="ECO:0000256" key="6">
    <source>
        <dbReference type="ARBA" id="ARBA00023136"/>
    </source>
</evidence>
<comment type="subcellular location">
    <subcellularLocation>
        <location evidence="1">Mitochondrion inner membrane</location>
        <topology evidence="1">Single-pass membrane protein</topology>
    </subcellularLocation>
</comment>
<proteinExistence type="inferred from homology"/>
<dbReference type="Pfam" id="PF14990">
    <property type="entry name" value="DUF4516"/>
    <property type="match status" value="1"/>
</dbReference>